<protein>
    <recommendedName>
        <fullName evidence="2">GAG-pre-integrase domain-containing protein</fullName>
    </recommendedName>
</protein>
<dbReference type="Gene3D" id="3.30.420.10">
    <property type="entry name" value="Ribonuclease H-like superfamily/Ribonuclease H"/>
    <property type="match status" value="1"/>
</dbReference>
<dbReference type="Pfam" id="PF13976">
    <property type="entry name" value="gag_pre-integrs"/>
    <property type="match status" value="1"/>
</dbReference>
<evidence type="ECO:0000256" key="1">
    <source>
        <dbReference type="SAM" id="MobiDB-lite"/>
    </source>
</evidence>
<evidence type="ECO:0000313" key="3">
    <source>
        <dbReference type="EMBL" id="GEU84981.1"/>
    </source>
</evidence>
<dbReference type="PANTHER" id="PTHR42648">
    <property type="entry name" value="TRANSPOSASE, PUTATIVE-RELATED"/>
    <property type="match status" value="1"/>
</dbReference>
<gene>
    <name evidence="3" type="ORF">Tci_056959</name>
</gene>
<comment type="caution">
    <text evidence="3">The sequence shown here is derived from an EMBL/GenBank/DDBJ whole genome shotgun (WGS) entry which is preliminary data.</text>
</comment>
<dbReference type="InterPro" id="IPR036397">
    <property type="entry name" value="RNaseH_sf"/>
</dbReference>
<feature type="compositionally biased region" description="Low complexity" evidence="1">
    <location>
        <begin position="222"/>
        <end position="235"/>
    </location>
</feature>
<name>A0A6L2NFF6_TANCI</name>
<dbReference type="AlphaFoldDB" id="A0A6L2NFF6"/>
<reference evidence="3" key="1">
    <citation type="journal article" date="2019" name="Sci. Rep.">
        <title>Draft genome of Tanacetum cinerariifolium, the natural source of mosquito coil.</title>
        <authorList>
            <person name="Yamashiro T."/>
            <person name="Shiraishi A."/>
            <person name="Satake H."/>
            <person name="Nakayama K."/>
        </authorList>
    </citation>
    <scope>NUCLEOTIDE SEQUENCE</scope>
</reference>
<organism evidence="3">
    <name type="scientific">Tanacetum cinerariifolium</name>
    <name type="common">Dalmatian daisy</name>
    <name type="synonym">Chrysanthemum cinerariifolium</name>
    <dbReference type="NCBI Taxonomy" id="118510"/>
    <lineage>
        <taxon>Eukaryota</taxon>
        <taxon>Viridiplantae</taxon>
        <taxon>Streptophyta</taxon>
        <taxon>Embryophyta</taxon>
        <taxon>Tracheophyta</taxon>
        <taxon>Spermatophyta</taxon>
        <taxon>Magnoliopsida</taxon>
        <taxon>eudicotyledons</taxon>
        <taxon>Gunneridae</taxon>
        <taxon>Pentapetalae</taxon>
        <taxon>asterids</taxon>
        <taxon>campanulids</taxon>
        <taxon>Asterales</taxon>
        <taxon>Asteraceae</taxon>
        <taxon>Asteroideae</taxon>
        <taxon>Anthemideae</taxon>
        <taxon>Anthemidinae</taxon>
        <taxon>Tanacetum</taxon>
    </lineage>
</organism>
<dbReference type="GO" id="GO:0003676">
    <property type="term" value="F:nucleic acid binding"/>
    <property type="evidence" value="ECO:0007669"/>
    <property type="project" value="InterPro"/>
</dbReference>
<dbReference type="InterPro" id="IPR012337">
    <property type="entry name" value="RNaseH-like_sf"/>
</dbReference>
<evidence type="ECO:0000259" key="2">
    <source>
        <dbReference type="Pfam" id="PF13976"/>
    </source>
</evidence>
<dbReference type="InterPro" id="IPR039537">
    <property type="entry name" value="Retrotran_Ty1/copia-like"/>
</dbReference>
<dbReference type="InterPro" id="IPR025724">
    <property type="entry name" value="GAG-pre-integrase_dom"/>
</dbReference>
<dbReference type="EMBL" id="BKCJ010009010">
    <property type="protein sequence ID" value="GEU84981.1"/>
    <property type="molecule type" value="Genomic_DNA"/>
</dbReference>
<feature type="domain" description="GAG-pre-integrase" evidence="2">
    <location>
        <begin position="75"/>
        <end position="127"/>
    </location>
</feature>
<feature type="region of interest" description="Disordered" evidence="1">
    <location>
        <begin position="213"/>
        <end position="246"/>
    </location>
</feature>
<accession>A0A6L2NFF6</accession>
<dbReference type="PANTHER" id="PTHR42648:SF21">
    <property type="entry name" value="CYSTEINE-RICH RLK (RECEPTOR-LIKE PROTEIN KINASE) 8"/>
    <property type="match status" value="1"/>
</dbReference>
<sequence>MFIVIVRFGNDRFGAIMVYGDYVISDSVISRVYYAEGLAHNIFPIGQYGDLDLEVAFRKHSCYVRDEDGVDLLKCSPSKNKSWLWNHWLNHFNIGTINDLARKDLVRGLPRLKFEKDHLFSACQLGKNNGTKFVNQAMTEFYESIGITHQKSVSRTPQQNNAKAIAIACYTQNRFVIHSHHIKTPYELVHGIAPGPTFEDNLFAQAHNDPFVNPFAPDPSSKESSSGDISSAKSKLVIYQHDHLRK</sequence>
<dbReference type="SUPFAM" id="SSF53098">
    <property type="entry name" value="Ribonuclease H-like"/>
    <property type="match status" value="1"/>
</dbReference>
<proteinExistence type="predicted"/>